<sequence>MKTRFPREEAKVLELANTLADGLAANADLFPAPPAPADAVRSALNACLTALDTVVATKAAYREAVADKDTALTELAGLMKKDFRYAEDAVDRDEAKLERIGWGIPHPPTRLTPPGQVRSLRVTTQGEGWLELNWKEPSDGGKVATYRIQRRIGCAGPWALVEIAMKTTARIADQERGVELEYCIVGANKAGEGEVSNTVTVRL</sequence>
<protein>
    <recommendedName>
        <fullName evidence="1">Fibronectin type-III domain-containing protein</fullName>
    </recommendedName>
</protein>
<dbReference type="InterPro" id="IPR036116">
    <property type="entry name" value="FN3_sf"/>
</dbReference>
<proteinExistence type="predicted"/>
<dbReference type="InterPro" id="IPR013783">
    <property type="entry name" value="Ig-like_fold"/>
</dbReference>
<dbReference type="AlphaFoldDB" id="A0A450X710"/>
<dbReference type="InterPro" id="IPR003961">
    <property type="entry name" value="FN3_dom"/>
</dbReference>
<organism evidence="2">
    <name type="scientific">Candidatus Kentrum sp. MB</name>
    <dbReference type="NCBI Taxonomy" id="2138164"/>
    <lineage>
        <taxon>Bacteria</taxon>
        <taxon>Pseudomonadati</taxon>
        <taxon>Pseudomonadota</taxon>
        <taxon>Gammaproteobacteria</taxon>
        <taxon>Candidatus Kentrum</taxon>
    </lineage>
</organism>
<accession>A0A450X710</accession>
<name>A0A450X710_9GAMM</name>
<evidence type="ECO:0000313" key="2">
    <source>
        <dbReference type="EMBL" id="VFK25058.1"/>
    </source>
</evidence>
<feature type="domain" description="Fibronectin type-III" evidence="1">
    <location>
        <begin position="113"/>
        <end position="203"/>
    </location>
</feature>
<reference evidence="2" key="1">
    <citation type="submission" date="2019-02" db="EMBL/GenBank/DDBJ databases">
        <authorList>
            <person name="Gruber-Vodicka R. H."/>
            <person name="Seah K. B. B."/>
        </authorList>
    </citation>
    <scope>NUCLEOTIDE SEQUENCE</scope>
    <source>
        <strain evidence="2">BECK_BZ197</strain>
    </source>
</reference>
<dbReference type="Gene3D" id="2.60.40.10">
    <property type="entry name" value="Immunoglobulins"/>
    <property type="match status" value="1"/>
</dbReference>
<dbReference type="SUPFAM" id="SSF49265">
    <property type="entry name" value="Fibronectin type III"/>
    <property type="match status" value="1"/>
</dbReference>
<dbReference type="EMBL" id="CAADFO010000011">
    <property type="protein sequence ID" value="VFK25058.1"/>
    <property type="molecule type" value="Genomic_DNA"/>
</dbReference>
<dbReference type="PROSITE" id="PS50853">
    <property type="entry name" value="FN3"/>
    <property type="match status" value="1"/>
</dbReference>
<evidence type="ECO:0000259" key="1">
    <source>
        <dbReference type="PROSITE" id="PS50853"/>
    </source>
</evidence>
<dbReference type="CDD" id="cd00063">
    <property type="entry name" value="FN3"/>
    <property type="match status" value="1"/>
</dbReference>
<gene>
    <name evidence="2" type="ORF">BECKMB1821G_GA0114241_101117</name>
</gene>